<dbReference type="PANTHER" id="PTHR30582:SF2">
    <property type="entry name" value="L,D-TRANSPEPTIDASE YCIB-RELATED"/>
    <property type="match status" value="1"/>
</dbReference>
<dbReference type="CDD" id="cd16913">
    <property type="entry name" value="YkuD_like"/>
    <property type="match status" value="1"/>
</dbReference>
<dbReference type="InterPro" id="IPR003343">
    <property type="entry name" value="Big_2"/>
</dbReference>
<evidence type="ECO:0000256" key="6">
    <source>
        <dbReference type="PROSITE-ProRule" id="PRU01373"/>
    </source>
</evidence>
<keyword evidence="5 6" id="KW-0961">Cell wall biogenesis/degradation</keyword>
<dbReference type="PANTHER" id="PTHR30582">
    <property type="entry name" value="L,D-TRANSPEPTIDASE"/>
    <property type="match status" value="1"/>
</dbReference>
<dbReference type="SUPFAM" id="SSF49373">
    <property type="entry name" value="Invasin/intimin cell-adhesion fragments"/>
    <property type="match status" value="1"/>
</dbReference>
<dbReference type="GO" id="GO:0005576">
    <property type="term" value="C:extracellular region"/>
    <property type="evidence" value="ECO:0007669"/>
    <property type="project" value="TreeGrafter"/>
</dbReference>
<evidence type="ECO:0000313" key="9">
    <source>
        <dbReference type="Proteomes" id="UP000233425"/>
    </source>
</evidence>
<dbReference type="Gene3D" id="2.40.440.10">
    <property type="entry name" value="L,D-transpeptidase catalytic domain-like"/>
    <property type="match status" value="1"/>
</dbReference>
<dbReference type="InterPro" id="IPR008964">
    <property type="entry name" value="Invasin/intimin_cell_adhesion"/>
</dbReference>
<dbReference type="SUPFAM" id="SSF141523">
    <property type="entry name" value="L,D-transpeptidase catalytic domain-like"/>
    <property type="match status" value="1"/>
</dbReference>
<keyword evidence="2 8" id="KW-0808">Transferase</keyword>
<evidence type="ECO:0000256" key="2">
    <source>
        <dbReference type="ARBA" id="ARBA00022679"/>
    </source>
</evidence>
<evidence type="ECO:0000256" key="5">
    <source>
        <dbReference type="ARBA" id="ARBA00023316"/>
    </source>
</evidence>
<dbReference type="InterPro" id="IPR005490">
    <property type="entry name" value="LD_TPept_cat_dom"/>
</dbReference>
<dbReference type="Pfam" id="PF16403">
    <property type="entry name" value="Bact_surface_Ig-like"/>
    <property type="match status" value="1"/>
</dbReference>
<dbReference type="Gene3D" id="2.60.40.1080">
    <property type="match status" value="1"/>
</dbReference>
<dbReference type="EMBL" id="NNSR01000073">
    <property type="protein sequence ID" value="PKD27064.1"/>
    <property type="molecule type" value="Genomic_DNA"/>
</dbReference>
<evidence type="ECO:0000313" key="8">
    <source>
        <dbReference type="EMBL" id="PKD27064.1"/>
    </source>
</evidence>
<dbReference type="GO" id="GO:0071972">
    <property type="term" value="F:peptidoglycan L,D-transpeptidase activity"/>
    <property type="evidence" value="ECO:0007669"/>
    <property type="project" value="TreeGrafter"/>
</dbReference>
<keyword evidence="3 6" id="KW-0133">Cell shape</keyword>
<dbReference type="Pfam" id="PF02368">
    <property type="entry name" value="Big_2"/>
    <property type="match status" value="1"/>
</dbReference>
<dbReference type="SMART" id="SM00635">
    <property type="entry name" value="BID_2"/>
    <property type="match status" value="1"/>
</dbReference>
<dbReference type="InterPro" id="IPR032179">
    <property type="entry name" value="Cry22Aa_Ig-like"/>
</dbReference>
<keyword evidence="4 6" id="KW-0573">Peptidoglycan synthesis</keyword>
<dbReference type="Proteomes" id="UP000233425">
    <property type="component" value="Unassembled WGS sequence"/>
</dbReference>
<organism evidence="8 9">
    <name type="scientific">Ruminococcus bromii</name>
    <dbReference type="NCBI Taxonomy" id="40518"/>
    <lineage>
        <taxon>Bacteria</taxon>
        <taxon>Bacillati</taxon>
        <taxon>Bacillota</taxon>
        <taxon>Clostridia</taxon>
        <taxon>Eubacteriales</taxon>
        <taxon>Oscillospiraceae</taxon>
        <taxon>Ruminococcus</taxon>
    </lineage>
</organism>
<name>A0A2N0UJ97_9FIRM</name>
<evidence type="ECO:0000256" key="3">
    <source>
        <dbReference type="ARBA" id="ARBA00022960"/>
    </source>
</evidence>
<dbReference type="InterPro" id="IPR038063">
    <property type="entry name" value="Transpep_catalytic_dom"/>
</dbReference>
<dbReference type="GO" id="GO:0018104">
    <property type="term" value="P:peptidoglycan-protein cross-linking"/>
    <property type="evidence" value="ECO:0007669"/>
    <property type="project" value="TreeGrafter"/>
</dbReference>
<dbReference type="EC" id="2.-.-.-" evidence="8"/>
<dbReference type="Pfam" id="PF03734">
    <property type="entry name" value="YkuD"/>
    <property type="match status" value="1"/>
</dbReference>
<comment type="caution">
    <text evidence="8">The sequence shown here is derived from an EMBL/GenBank/DDBJ whole genome shotgun (WGS) entry which is preliminary data.</text>
</comment>
<dbReference type="InterPro" id="IPR050979">
    <property type="entry name" value="LD-transpeptidase"/>
</dbReference>
<evidence type="ECO:0000259" key="7">
    <source>
        <dbReference type="PROSITE" id="PS52029"/>
    </source>
</evidence>
<feature type="active site" description="Nucleophile" evidence="6">
    <location>
        <position position="258"/>
    </location>
</feature>
<evidence type="ECO:0000256" key="1">
    <source>
        <dbReference type="ARBA" id="ARBA00004752"/>
    </source>
</evidence>
<dbReference type="RefSeq" id="WP_101029831.1">
    <property type="nucleotide sequence ID" value="NZ_CABMMZ010000073.1"/>
</dbReference>
<comment type="pathway">
    <text evidence="1 6">Cell wall biogenesis; peptidoglycan biosynthesis.</text>
</comment>
<dbReference type="Gene3D" id="2.60.40.10">
    <property type="entry name" value="Immunoglobulins"/>
    <property type="match status" value="1"/>
</dbReference>
<proteinExistence type="predicted"/>
<protein>
    <submittedName>
        <fullName evidence="8">Putative L,D-transpeptidase YciB</fullName>
        <ecNumber evidence="8">2.-.-.-</ecNumber>
    </submittedName>
</protein>
<keyword evidence="9" id="KW-1185">Reference proteome</keyword>
<dbReference type="UniPathway" id="UPA00219"/>
<dbReference type="GO" id="GO:0016740">
    <property type="term" value="F:transferase activity"/>
    <property type="evidence" value="ECO:0007669"/>
    <property type="project" value="UniProtKB-KW"/>
</dbReference>
<evidence type="ECO:0000256" key="4">
    <source>
        <dbReference type="ARBA" id="ARBA00022984"/>
    </source>
</evidence>
<dbReference type="GO" id="GO:0071555">
    <property type="term" value="P:cell wall organization"/>
    <property type="evidence" value="ECO:0007669"/>
    <property type="project" value="UniProtKB-UniRule"/>
</dbReference>
<feature type="domain" description="L,D-TPase catalytic" evidence="7">
    <location>
        <begin position="156"/>
        <end position="282"/>
    </location>
</feature>
<dbReference type="AlphaFoldDB" id="A0A2N0UJ97"/>
<dbReference type="GO" id="GO:0008360">
    <property type="term" value="P:regulation of cell shape"/>
    <property type="evidence" value="ECO:0007669"/>
    <property type="project" value="UniProtKB-UniRule"/>
</dbReference>
<accession>A0A2N0UJ97</accession>
<feature type="active site" description="Proton donor/acceptor" evidence="6">
    <location>
        <position position="230"/>
    </location>
</feature>
<reference evidence="8" key="1">
    <citation type="journal article" date="2018" name="Environ. Microbiol.">
        <title>Sporulation capability and amylosome conservation among diverse human colonic and rumen isolates of the keystone starch-degrader Ruminococcus bromii.</title>
        <authorList>
            <person name="Mukhopadhya I."/>
            <person name="Morais S."/>
            <person name="Laverde-Gomez J."/>
            <person name="Sheridan P.O."/>
            <person name="Walker A.W."/>
            <person name="Kelly W."/>
            <person name="Klieve A.V."/>
            <person name="Ouwerkerk D."/>
            <person name="Duncan S.H."/>
            <person name="Louis P."/>
            <person name="Koropatkin N."/>
            <person name="Cockburn D."/>
            <person name="Kibler R."/>
            <person name="Cooper P.J."/>
            <person name="Sandoval C."/>
            <person name="Crost E."/>
            <person name="Juge N."/>
            <person name="Bayer E.A."/>
            <person name="Flint H.J."/>
        </authorList>
    </citation>
    <scope>NUCLEOTIDE SEQUENCE [LARGE SCALE GENOMIC DNA]</scope>
    <source>
        <strain evidence="8">ATCC 27255</strain>
    </source>
</reference>
<sequence>MKKKIFLFFLCVVLIATSILCGTMGIIRNDSKSHKKTQTADTAATENPTLPSTLDSLTLKVGETKLIELSSEKAESVTKWTSSDIKTVTVDDGGRVDALKEGTALVSAILKDKSKAEFQITVTKSTVKKQQSYSTCITANTDKLEQNKRNKAKNLYEIKVNRTANCVTVYTYDKNGKYTIPVRAMVCSTGLNNATITGDYTIGIKTEWLFLVGDVFGRYISGISGDYLFHSVPYYTLNEQDLEVDEFNKLGEQASQGCVRLAVSDAKWIYDNCPTGTAVNIYDDAETAGPLGKPDAIKITDFNNKWDPTDSSKKCPYATAAPTISGANDCAIKSGGEFYALTGVTAVDTCGNDITSDIEVVGNVVTARKGKYKVTYSVTDVLKRTSSVTITVTVQ</sequence>
<gene>
    <name evidence="8" type="primary">yciB</name>
    <name evidence="8" type="ORF">RBATCC27255_01932</name>
</gene>
<dbReference type="InterPro" id="IPR013783">
    <property type="entry name" value="Ig-like_fold"/>
</dbReference>
<dbReference type="PROSITE" id="PS52029">
    <property type="entry name" value="LD_TPASE"/>
    <property type="match status" value="1"/>
</dbReference>